<dbReference type="InterPro" id="IPR042187">
    <property type="entry name" value="Flagellin_C_sub2"/>
</dbReference>
<dbReference type="InterPro" id="IPR011004">
    <property type="entry name" value="Trimer_LpxA-like_sf"/>
</dbReference>
<proteinExistence type="inferred from homology"/>
<name>A0A328FGE4_9BACT</name>
<protein>
    <recommendedName>
        <fullName evidence="4">Flagellin</fullName>
    </recommendedName>
</protein>
<keyword evidence="10" id="KW-1185">Reference proteome</keyword>
<evidence type="ECO:0000256" key="1">
    <source>
        <dbReference type="ARBA" id="ARBA00005709"/>
    </source>
</evidence>
<reference evidence="7 10" key="2">
    <citation type="submission" date="2019-02" db="EMBL/GenBank/DDBJ databases">
        <title>Complete genome sequence of Desulfobacter hydrogenophilus AcRS1.</title>
        <authorList>
            <person name="Marietou A."/>
            <person name="Lund M.B."/>
            <person name="Marshall I.P.G."/>
            <person name="Schreiber L."/>
            <person name="Jorgensen B."/>
        </authorList>
    </citation>
    <scope>NUCLEOTIDE SEQUENCE [LARGE SCALE GENOMIC DNA]</scope>
    <source>
        <strain evidence="7 10">AcRS1</strain>
    </source>
</reference>
<keyword evidence="8" id="KW-0966">Cell projection</keyword>
<dbReference type="Proteomes" id="UP000293902">
    <property type="component" value="Chromosome"/>
</dbReference>
<dbReference type="InterPro" id="IPR001029">
    <property type="entry name" value="Flagellin_N"/>
</dbReference>
<dbReference type="Gene3D" id="6.10.10.10">
    <property type="entry name" value="Flagellar export chaperone, C-terminal domain"/>
    <property type="match status" value="1"/>
</dbReference>
<evidence type="ECO:0000313" key="7">
    <source>
        <dbReference type="EMBL" id="QBH13856.1"/>
    </source>
</evidence>
<comment type="function">
    <text evidence="4">Flagellin is the subunit protein which polymerizes to form the filaments of bacterial flagella.</text>
</comment>
<accession>A0A328FGE4</accession>
<comment type="similarity">
    <text evidence="1 4">Belongs to the bacterial flagellin family.</text>
</comment>
<dbReference type="Pfam" id="PF00700">
    <property type="entry name" value="Flagellin_C"/>
    <property type="match status" value="1"/>
</dbReference>
<dbReference type="Gene3D" id="2.160.10.10">
    <property type="entry name" value="Hexapeptide repeat proteins"/>
    <property type="match status" value="1"/>
</dbReference>
<gene>
    <name evidence="8" type="ORF">DO021_09895</name>
    <name evidence="7" type="ORF">EYB58_13545</name>
</gene>
<dbReference type="GO" id="GO:0009288">
    <property type="term" value="C:bacterial-type flagellum"/>
    <property type="evidence" value="ECO:0007669"/>
    <property type="project" value="UniProtKB-SubCell"/>
</dbReference>
<dbReference type="Pfam" id="PF00669">
    <property type="entry name" value="Flagellin_N"/>
    <property type="match status" value="1"/>
</dbReference>
<evidence type="ECO:0000313" key="10">
    <source>
        <dbReference type="Proteomes" id="UP000293902"/>
    </source>
</evidence>
<evidence type="ECO:0000313" key="9">
    <source>
        <dbReference type="Proteomes" id="UP000248798"/>
    </source>
</evidence>
<evidence type="ECO:0000256" key="2">
    <source>
        <dbReference type="ARBA" id="ARBA00022525"/>
    </source>
</evidence>
<dbReference type="PANTHER" id="PTHR42792">
    <property type="entry name" value="FLAGELLIN"/>
    <property type="match status" value="1"/>
</dbReference>
<evidence type="ECO:0000313" key="8">
    <source>
        <dbReference type="EMBL" id="RAM02085.1"/>
    </source>
</evidence>
<dbReference type="Pfam" id="PF07196">
    <property type="entry name" value="Flagellin_IN"/>
    <property type="match status" value="1"/>
</dbReference>
<keyword evidence="3 4" id="KW-0975">Bacterial flagellum</keyword>
<evidence type="ECO:0000256" key="3">
    <source>
        <dbReference type="ARBA" id="ARBA00023143"/>
    </source>
</evidence>
<dbReference type="InterPro" id="IPR046358">
    <property type="entry name" value="Flagellin_C"/>
</dbReference>
<dbReference type="OrthoDB" id="9796789at2"/>
<dbReference type="EMBL" id="QLNI01000018">
    <property type="protein sequence ID" value="RAM02085.1"/>
    <property type="molecule type" value="Genomic_DNA"/>
</dbReference>
<dbReference type="Gene3D" id="3.30.70.2120">
    <property type="match status" value="1"/>
</dbReference>
<keyword evidence="8" id="KW-0969">Cilium</keyword>
<dbReference type="GO" id="GO:0005198">
    <property type="term" value="F:structural molecule activity"/>
    <property type="evidence" value="ECO:0007669"/>
    <property type="project" value="UniProtKB-UniRule"/>
</dbReference>
<dbReference type="InterPro" id="IPR001492">
    <property type="entry name" value="Flagellin"/>
</dbReference>
<sequence>MSLSINTNVAALTAHRNMVANDNNMTTSLTRLSTGLRINSAADDASGLTIADSLSAQADGIGQGIRNANDGVSIVQTADGALEESVSIVNTIKTKAIQAASDTQTSTTRTAIQQDIDKLMEELDSIATTTSYNGIQLLNGSYTNKIIHTGASANETASINIGDTESDSIGHISTATFEMDDEDGGEIQLTINSAITGEDIQLESLTIEANNQEENGLGALADEINSASSLTGVSANAVVETTTEGAIQEGTTNSDFAINGVTIGAINVKANDADASLVTAINDKTTQTGVSAAINDNGAITITSDDGRVLDVTGELNGVFGKNVTADDLSTIGYITLTQEGSSQFNITGTSVAGLDMDITVNSGATYSNNEDVTLAAGSTIASGSILSAGTVIGGDLTVSSGISNTSNDYELTVDSKLISGSILAAGTVIGGDITLDTTDVTIDDDMKIGSGSTLLAGTILGQGTVFNNTTTVGSETFQAGEALEYNVIVDSGGLTLNTDMTLSAESTLAGGSTLSRGTELVTDHILISGFTVEQDMTLKAGSTIADTSILTAGSTIGDFTTTNAIGSTAEETLLGANSTLEAASIIAEGSDLGSTAIETVQTVVSAGESLTLEAGSIVASGTILAAGTTINQDMKIAGTEIKAGTTITEALTFATGDDFELTEKLTIGEGSTLEAGSEVIFGGESISEAISLSDQESLTLADISVLTQEDAEIAITIAEAALADLDATRSSLGSVENQLSSTISNLSVTKTNVTASESTIRDVDFAEETANFAKLSLLAQTGSYALSQANAASSNLTSLLQ</sequence>
<organism evidence="8 9">
    <name type="scientific">Desulfobacter hydrogenophilus</name>
    <dbReference type="NCBI Taxonomy" id="2291"/>
    <lineage>
        <taxon>Bacteria</taxon>
        <taxon>Pseudomonadati</taxon>
        <taxon>Thermodesulfobacteriota</taxon>
        <taxon>Desulfobacteria</taxon>
        <taxon>Desulfobacterales</taxon>
        <taxon>Desulfobacteraceae</taxon>
        <taxon>Desulfobacter</taxon>
    </lineage>
</organism>
<dbReference type="InterPro" id="IPR010810">
    <property type="entry name" value="Flagellin_hook_IN_motif"/>
</dbReference>
<dbReference type="PANTHER" id="PTHR42792:SF2">
    <property type="entry name" value="FLAGELLIN"/>
    <property type="match status" value="1"/>
</dbReference>
<evidence type="ECO:0000256" key="4">
    <source>
        <dbReference type="RuleBase" id="RU362073"/>
    </source>
</evidence>
<dbReference type="AlphaFoldDB" id="A0A328FGE4"/>
<evidence type="ECO:0000259" key="6">
    <source>
        <dbReference type="Pfam" id="PF00700"/>
    </source>
</evidence>
<comment type="subcellular location">
    <subcellularLocation>
        <location evidence="4">Secreted</location>
    </subcellularLocation>
    <subcellularLocation>
        <location evidence="4">Bacterial flagellum</location>
    </subcellularLocation>
</comment>
<dbReference type="SUPFAM" id="SSF51161">
    <property type="entry name" value="Trimeric LpxA-like enzymes"/>
    <property type="match status" value="1"/>
</dbReference>
<keyword evidence="8" id="KW-0282">Flagellum</keyword>
<evidence type="ECO:0000259" key="5">
    <source>
        <dbReference type="Pfam" id="PF00669"/>
    </source>
</evidence>
<feature type="domain" description="Flagellin N-terminal" evidence="5">
    <location>
        <begin position="5"/>
        <end position="143"/>
    </location>
</feature>
<dbReference type="Proteomes" id="UP000248798">
    <property type="component" value="Unassembled WGS sequence"/>
</dbReference>
<keyword evidence="2 4" id="KW-0964">Secreted</keyword>
<dbReference type="RefSeq" id="WP_111956195.1">
    <property type="nucleotide sequence ID" value="NZ_CP036313.1"/>
</dbReference>
<dbReference type="SUPFAM" id="SSF64518">
    <property type="entry name" value="Phase 1 flagellin"/>
    <property type="match status" value="2"/>
</dbReference>
<dbReference type="GO" id="GO:0005576">
    <property type="term" value="C:extracellular region"/>
    <property type="evidence" value="ECO:0007669"/>
    <property type="project" value="UniProtKB-SubCell"/>
</dbReference>
<dbReference type="PRINTS" id="PR00207">
    <property type="entry name" value="FLAGELLIN"/>
</dbReference>
<dbReference type="EMBL" id="CP036313">
    <property type="protein sequence ID" value="QBH13856.1"/>
    <property type="molecule type" value="Genomic_DNA"/>
</dbReference>
<dbReference type="Gene3D" id="1.20.1330.10">
    <property type="entry name" value="f41 fragment of flagellin, N-terminal domain"/>
    <property type="match status" value="2"/>
</dbReference>
<feature type="domain" description="Flagellin C-terminal" evidence="6">
    <location>
        <begin position="716"/>
        <end position="801"/>
    </location>
</feature>
<reference evidence="8 9" key="1">
    <citation type="submission" date="2018-06" db="EMBL/GenBank/DDBJ databases">
        <title>Complete Genome Sequence of Desulfobacter hydrogenophilus (DSM3380).</title>
        <authorList>
            <person name="Marietou A."/>
            <person name="Schreiber L."/>
            <person name="Marshall I."/>
            <person name="Jorgensen B."/>
        </authorList>
    </citation>
    <scope>NUCLEOTIDE SEQUENCE [LARGE SCALE GENOMIC DNA]</scope>
    <source>
        <strain evidence="8 9">DSM 3380</strain>
    </source>
</reference>